<dbReference type="AlphaFoldDB" id="A0A9K3DVJ9"/>
<reference evidence="1" key="1">
    <citation type="journal article" date="2017" name="Nature">
        <title>The sunflower genome provides insights into oil metabolism, flowering and Asterid evolution.</title>
        <authorList>
            <person name="Badouin H."/>
            <person name="Gouzy J."/>
            <person name="Grassa C.J."/>
            <person name="Murat F."/>
            <person name="Staton S.E."/>
            <person name="Cottret L."/>
            <person name="Lelandais-Briere C."/>
            <person name="Owens G.L."/>
            <person name="Carrere S."/>
            <person name="Mayjonade B."/>
            <person name="Legrand L."/>
            <person name="Gill N."/>
            <person name="Kane N.C."/>
            <person name="Bowers J.E."/>
            <person name="Hubner S."/>
            <person name="Bellec A."/>
            <person name="Berard A."/>
            <person name="Berges H."/>
            <person name="Blanchet N."/>
            <person name="Boniface M.C."/>
            <person name="Brunel D."/>
            <person name="Catrice O."/>
            <person name="Chaidir N."/>
            <person name="Claudel C."/>
            <person name="Donnadieu C."/>
            <person name="Faraut T."/>
            <person name="Fievet G."/>
            <person name="Helmstetter N."/>
            <person name="King M."/>
            <person name="Knapp S.J."/>
            <person name="Lai Z."/>
            <person name="Le Paslier M.C."/>
            <person name="Lippi Y."/>
            <person name="Lorenzon L."/>
            <person name="Mandel J.R."/>
            <person name="Marage G."/>
            <person name="Marchand G."/>
            <person name="Marquand E."/>
            <person name="Bret-Mestries E."/>
            <person name="Morien E."/>
            <person name="Nambeesan S."/>
            <person name="Nguyen T."/>
            <person name="Pegot-Espagnet P."/>
            <person name="Pouilly N."/>
            <person name="Raftis F."/>
            <person name="Sallet E."/>
            <person name="Schiex T."/>
            <person name="Thomas J."/>
            <person name="Vandecasteele C."/>
            <person name="Vares D."/>
            <person name="Vear F."/>
            <person name="Vautrin S."/>
            <person name="Crespi M."/>
            <person name="Mangin B."/>
            <person name="Burke J.M."/>
            <person name="Salse J."/>
            <person name="Munos S."/>
            <person name="Vincourt P."/>
            <person name="Rieseberg L.H."/>
            <person name="Langlade N.B."/>
        </authorList>
    </citation>
    <scope>NUCLEOTIDE SEQUENCE</scope>
    <source>
        <tissue evidence="1">Leaves</tissue>
    </source>
</reference>
<dbReference type="Proteomes" id="UP000215914">
    <property type="component" value="Unassembled WGS sequence"/>
</dbReference>
<name>A0A9K3DVJ9_HELAN</name>
<proteinExistence type="predicted"/>
<accession>A0A9K3DVJ9</accession>
<evidence type="ECO:0000313" key="2">
    <source>
        <dbReference type="Proteomes" id="UP000215914"/>
    </source>
</evidence>
<dbReference type="Gramene" id="mRNA:HanXRQr2_Chr16g0766301">
    <property type="protein sequence ID" value="mRNA:HanXRQr2_Chr16g0766301"/>
    <property type="gene ID" value="HanXRQr2_Chr16g0766301"/>
</dbReference>
<comment type="caution">
    <text evidence="1">The sequence shown here is derived from an EMBL/GenBank/DDBJ whole genome shotgun (WGS) entry which is preliminary data.</text>
</comment>
<reference evidence="1" key="2">
    <citation type="submission" date="2020-06" db="EMBL/GenBank/DDBJ databases">
        <title>Helianthus annuus Genome sequencing and assembly Release 2.</title>
        <authorList>
            <person name="Gouzy J."/>
            <person name="Langlade N."/>
            <person name="Munos S."/>
        </authorList>
    </citation>
    <scope>NUCLEOTIDE SEQUENCE</scope>
    <source>
        <tissue evidence="1">Leaves</tissue>
    </source>
</reference>
<protein>
    <submittedName>
        <fullName evidence="1">Uncharacterized protein</fullName>
    </submittedName>
</protein>
<sequence length="99" mass="10932">MPTLGKKTLRKHNVYGLTPSVAFANSILTLPEGKRQDIMAELEKLVSEWPLEVIKSRKDEGKMVLAAGLQEDIPAIIDNLSGLGVETNIKMDDLTKIPF</sequence>
<keyword evidence="2" id="KW-1185">Reference proteome</keyword>
<gene>
    <name evidence="1" type="ORF">HanXRQr2_Chr16g0766301</name>
</gene>
<dbReference type="PANTHER" id="PTHR47604">
    <property type="entry name" value="ADENYLYL CYCLASE"/>
    <property type="match status" value="1"/>
</dbReference>
<evidence type="ECO:0000313" key="1">
    <source>
        <dbReference type="EMBL" id="KAF5761539.1"/>
    </source>
</evidence>
<organism evidence="1 2">
    <name type="scientific">Helianthus annuus</name>
    <name type="common">Common sunflower</name>
    <dbReference type="NCBI Taxonomy" id="4232"/>
    <lineage>
        <taxon>Eukaryota</taxon>
        <taxon>Viridiplantae</taxon>
        <taxon>Streptophyta</taxon>
        <taxon>Embryophyta</taxon>
        <taxon>Tracheophyta</taxon>
        <taxon>Spermatophyta</taxon>
        <taxon>Magnoliopsida</taxon>
        <taxon>eudicotyledons</taxon>
        <taxon>Gunneridae</taxon>
        <taxon>Pentapetalae</taxon>
        <taxon>asterids</taxon>
        <taxon>campanulids</taxon>
        <taxon>Asterales</taxon>
        <taxon>Asteraceae</taxon>
        <taxon>Asteroideae</taxon>
        <taxon>Heliantheae alliance</taxon>
        <taxon>Heliantheae</taxon>
        <taxon>Helianthus</taxon>
    </lineage>
</organism>
<dbReference type="PANTHER" id="PTHR47604:SF1">
    <property type="entry name" value="ADENYLYL CYCLASE"/>
    <property type="match status" value="1"/>
</dbReference>
<dbReference type="EMBL" id="MNCJ02000331">
    <property type="protein sequence ID" value="KAF5761539.1"/>
    <property type="molecule type" value="Genomic_DNA"/>
</dbReference>